<feature type="transmembrane region" description="Helical" evidence="5">
    <location>
        <begin position="330"/>
        <end position="352"/>
    </location>
</feature>
<accession>A0A975TSP6</accession>
<proteinExistence type="predicted"/>
<evidence type="ECO:0000313" key="7">
    <source>
        <dbReference type="EMBL" id="QXL86089.1"/>
    </source>
</evidence>
<dbReference type="GO" id="GO:0022857">
    <property type="term" value="F:transmembrane transporter activity"/>
    <property type="evidence" value="ECO:0007669"/>
    <property type="project" value="InterPro"/>
</dbReference>
<protein>
    <submittedName>
        <fullName evidence="7">MFS transporter</fullName>
    </submittedName>
</protein>
<feature type="transmembrane region" description="Helical" evidence="5">
    <location>
        <begin position="200"/>
        <end position="219"/>
    </location>
</feature>
<evidence type="ECO:0000259" key="6">
    <source>
        <dbReference type="PROSITE" id="PS50850"/>
    </source>
</evidence>
<dbReference type="PROSITE" id="PS50850">
    <property type="entry name" value="MFS"/>
    <property type="match status" value="1"/>
</dbReference>
<feature type="transmembrane region" description="Helical" evidence="5">
    <location>
        <begin position="166"/>
        <end position="188"/>
    </location>
</feature>
<evidence type="ECO:0000256" key="4">
    <source>
        <dbReference type="ARBA" id="ARBA00023136"/>
    </source>
</evidence>
<feature type="transmembrane region" description="Helical" evidence="5">
    <location>
        <begin position="297"/>
        <end position="318"/>
    </location>
</feature>
<feature type="transmembrane region" description="Helical" evidence="5">
    <location>
        <begin position="143"/>
        <end position="160"/>
    </location>
</feature>
<dbReference type="GO" id="GO:0016020">
    <property type="term" value="C:membrane"/>
    <property type="evidence" value="ECO:0007669"/>
    <property type="project" value="UniProtKB-SubCell"/>
</dbReference>
<dbReference type="InterPro" id="IPR011701">
    <property type="entry name" value="MFS"/>
</dbReference>
<organism evidence="7">
    <name type="scientific">Gymnodinialimonas phycosphaerae</name>
    <dbReference type="NCBI Taxonomy" id="2841589"/>
    <lineage>
        <taxon>Bacteria</taxon>
        <taxon>Pseudomonadati</taxon>
        <taxon>Pseudomonadota</taxon>
        <taxon>Alphaproteobacteria</taxon>
        <taxon>Rhodobacterales</taxon>
        <taxon>Paracoccaceae</taxon>
        <taxon>Gymnodinialimonas</taxon>
    </lineage>
</organism>
<dbReference type="InterPro" id="IPR020846">
    <property type="entry name" value="MFS_dom"/>
</dbReference>
<evidence type="ECO:0000256" key="3">
    <source>
        <dbReference type="ARBA" id="ARBA00022989"/>
    </source>
</evidence>
<evidence type="ECO:0000313" key="8">
    <source>
        <dbReference type="Proteomes" id="UP000693972"/>
    </source>
</evidence>
<evidence type="ECO:0000256" key="2">
    <source>
        <dbReference type="ARBA" id="ARBA00022692"/>
    </source>
</evidence>
<dbReference type="InterPro" id="IPR036259">
    <property type="entry name" value="MFS_trans_sf"/>
</dbReference>
<keyword evidence="2 5" id="KW-0812">Transmembrane</keyword>
<reference evidence="7 8" key="1">
    <citation type="submission" date="2021-07" db="EMBL/GenBank/DDBJ databases">
        <title>Karlodiniumbacter phycospheric gen. nov., sp. nov., a phycosphere bacterium isolated from karlodinium veneficum.</title>
        <authorList>
            <person name="Peng Y."/>
            <person name="Jiang L."/>
            <person name="Lee J."/>
        </authorList>
    </citation>
    <scope>NUCLEOTIDE SEQUENCE</scope>
    <source>
        <strain evidence="7 8">N5</strain>
    </source>
</reference>
<feature type="transmembrane region" description="Helical" evidence="5">
    <location>
        <begin position="102"/>
        <end position="122"/>
    </location>
</feature>
<feature type="transmembrane region" description="Helical" evidence="5">
    <location>
        <begin position="271"/>
        <end position="291"/>
    </location>
</feature>
<dbReference type="InterPro" id="IPR051788">
    <property type="entry name" value="MFS_Transporter"/>
</dbReference>
<feature type="transmembrane region" description="Helical" evidence="5">
    <location>
        <begin position="76"/>
        <end position="96"/>
    </location>
</feature>
<dbReference type="PANTHER" id="PTHR23514:SF13">
    <property type="entry name" value="INNER MEMBRANE PROTEIN YBJJ"/>
    <property type="match status" value="1"/>
</dbReference>
<dbReference type="SUPFAM" id="SSF103473">
    <property type="entry name" value="MFS general substrate transporter"/>
    <property type="match status" value="1"/>
</dbReference>
<feature type="transmembrane region" description="Helical" evidence="5">
    <location>
        <begin position="358"/>
        <end position="379"/>
    </location>
</feature>
<sequence>MTAVAAMSILSALSLSRRPLVAFMIVGTFWGSFAAQVPVLKAGIGADDALFGLILLGTSLGLVATMWMAPLFDRLLGAWAMPVAGCLFAAVALGPALAASPLLFFVAMVLAGYCSGILDVVMNARVSELEARHNRSLMNANHAMFSVAYAISAVMTGFAREAGWNPAQIFGVVAVAIVLMALPLKMAVEPVDHEARRANRFPWGLVVLCGAIVLVAFFVEATVEAWSALHIERTLGGRAAEGAFGPAVLGLTMAVGRFSGQALTERFSEHAIIVIGTAMASVGALIAAAAVSPLTAYVGFGAMGLGIAAVGPVGLAIVGRMVRPEHRTAAVARAAMIGFMGFVLAPSLMGFVSGAVGLRWAFAAVAAVALIAPLLAAYLRRRYSQSP</sequence>
<dbReference type="EMBL" id="CP078073">
    <property type="protein sequence ID" value="QXL86089.1"/>
    <property type="molecule type" value="Genomic_DNA"/>
</dbReference>
<keyword evidence="3 5" id="KW-1133">Transmembrane helix</keyword>
<dbReference type="AlphaFoldDB" id="A0A975TSP6"/>
<feature type="domain" description="Major facilitator superfamily (MFS) profile" evidence="6">
    <location>
        <begin position="205"/>
        <end position="387"/>
    </location>
</feature>
<dbReference type="EMBL" id="JAIMBW010000001">
    <property type="protein sequence ID" value="MBY4893359.1"/>
    <property type="molecule type" value="Genomic_DNA"/>
</dbReference>
<evidence type="ECO:0000256" key="5">
    <source>
        <dbReference type="SAM" id="Phobius"/>
    </source>
</evidence>
<keyword evidence="4 5" id="KW-0472">Membrane</keyword>
<feature type="transmembrane region" description="Helical" evidence="5">
    <location>
        <begin position="50"/>
        <end position="69"/>
    </location>
</feature>
<dbReference type="PANTHER" id="PTHR23514">
    <property type="entry name" value="BYPASS OF STOP CODON PROTEIN 6"/>
    <property type="match status" value="1"/>
</dbReference>
<evidence type="ECO:0000256" key="1">
    <source>
        <dbReference type="ARBA" id="ARBA00004141"/>
    </source>
</evidence>
<dbReference type="Gene3D" id="1.20.1250.20">
    <property type="entry name" value="MFS general substrate transporter like domains"/>
    <property type="match status" value="2"/>
</dbReference>
<keyword evidence="8" id="KW-1185">Reference proteome</keyword>
<dbReference type="Proteomes" id="UP000693972">
    <property type="component" value="Unassembled WGS sequence"/>
</dbReference>
<dbReference type="Pfam" id="PF07690">
    <property type="entry name" value="MFS_1"/>
    <property type="match status" value="1"/>
</dbReference>
<feature type="transmembrane region" description="Helical" evidence="5">
    <location>
        <begin position="239"/>
        <end position="259"/>
    </location>
</feature>
<comment type="subcellular location">
    <subcellularLocation>
        <location evidence="1">Membrane</location>
        <topology evidence="1">Multi-pass membrane protein</topology>
    </subcellularLocation>
</comment>
<gene>
    <name evidence="7" type="ORF">KUL25_11345</name>
</gene>
<name>A0A975TSP6_9RHOB</name>